<dbReference type="GeneID" id="10220607"/>
<dbReference type="EMBL" id="FP885871">
    <property type="protein sequence ID" value="CBJ20707.1"/>
    <property type="molecule type" value="Genomic_DNA"/>
</dbReference>
<dbReference type="Pfam" id="PF22936">
    <property type="entry name" value="Pol_BBD"/>
    <property type="match status" value="1"/>
</dbReference>
<dbReference type="EMBL" id="FP885845">
    <property type="protein sequence ID" value="CBJ17589.1"/>
    <property type="molecule type" value="Genomic_DNA"/>
</dbReference>
<reference evidence="2" key="2">
    <citation type="journal article" date="2011" name="Genome Biol. Evol.">
        <title>Structural and content diversity of mitochondrial genome in beet: a comparative genomic analysis.</title>
        <authorList>
            <person name="Darracq A."/>
            <person name="Varre J.S."/>
            <person name="Marechal-Drouard L."/>
            <person name="Courseaux A."/>
            <person name="Saumitou-Laprade P."/>
            <person name="Oztas S."/>
            <person name="Vacherie B."/>
            <person name="Barbe V.and.Touzet.P."/>
        </authorList>
    </citation>
    <scope>NUCLEOTIDE SEQUENCE</scope>
</reference>
<proteinExistence type="predicted"/>
<organism evidence="2">
    <name type="scientific">Beta vulgaris subsp. maritima</name>
    <name type="common">Sea beet</name>
    <name type="synonym">Beta maritima</name>
    <dbReference type="NCBI Taxonomy" id="350892"/>
    <lineage>
        <taxon>Eukaryota</taxon>
        <taxon>Viridiplantae</taxon>
        <taxon>Streptophyta</taxon>
        <taxon>Embryophyta</taxon>
        <taxon>Tracheophyta</taxon>
        <taxon>Spermatophyta</taxon>
        <taxon>Magnoliopsida</taxon>
        <taxon>eudicotyledons</taxon>
        <taxon>Gunneridae</taxon>
        <taxon>Pentapetalae</taxon>
        <taxon>Caryophyllales</taxon>
        <taxon>Chenopodiaceae</taxon>
        <taxon>Betoideae</taxon>
        <taxon>Beta</taxon>
    </lineage>
</organism>
<evidence type="ECO:0000313" key="3">
    <source>
        <dbReference type="EMBL" id="CBJ20707.1"/>
    </source>
</evidence>
<dbReference type="RefSeq" id="YP_004222374.1">
    <property type="nucleotide sequence ID" value="NC_015099.1"/>
</dbReference>
<protein>
    <submittedName>
        <fullName evidence="3">Uncharacterized protein orf100a</fullName>
    </submittedName>
</protein>
<sequence>MSDAKLCALSAWLIDSGASDHFTGNKEIMSNVRTLRKEIRVGLPDGSVKTVNEVGNVKISPNVTLTGVLYVNDFKHNLLSVSKLLESRNLRLLFDNQRKL</sequence>
<geneLocation type="mitochondrion" evidence="2"/>
<evidence type="ECO:0000313" key="2">
    <source>
        <dbReference type="EMBL" id="CBJ14013.1"/>
    </source>
</evidence>
<name>E6ZDZ9_BETVM</name>
<keyword evidence="2" id="KW-0496">Mitochondrion</keyword>
<dbReference type="AlphaFoldDB" id="E6ZDZ9"/>
<dbReference type="EMBL" id="FQ014231">
    <property type="protein sequence ID" value="CBL54132.1"/>
    <property type="molecule type" value="Genomic_DNA"/>
</dbReference>
<dbReference type="InterPro" id="IPR054722">
    <property type="entry name" value="PolX-like_BBD"/>
</dbReference>
<feature type="domain" description="Retrovirus-related Pol polyprotein from transposon TNT 1-94-like beta-barrel" evidence="1">
    <location>
        <begin position="12"/>
        <end position="87"/>
    </location>
</feature>
<evidence type="ECO:0000259" key="1">
    <source>
        <dbReference type="Pfam" id="PF22936"/>
    </source>
</evidence>
<gene>
    <name evidence="2" type="primary">orf100a</name>
</gene>
<reference evidence="2" key="1">
    <citation type="submission" date="2010-11" db="EMBL/GenBank/DDBJ databases">
        <authorList>
            <person name="Genoscope - CEA"/>
        </authorList>
    </citation>
    <scope>NUCLEOTIDE SEQUENCE</scope>
</reference>
<dbReference type="EMBL" id="FP885834">
    <property type="protein sequence ID" value="CBJ14013.1"/>
    <property type="molecule type" value="Genomic_DNA"/>
</dbReference>
<accession>E6ZDZ9</accession>